<dbReference type="InterPro" id="IPR029753">
    <property type="entry name" value="D-isomer_DH_CS"/>
</dbReference>
<dbReference type="PROSITE" id="PS00065">
    <property type="entry name" value="D_2_HYDROXYACID_DH_1"/>
    <property type="match status" value="1"/>
</dbReference>
<dbReference type="PANTHER" id="PTHR10996:SF178">
    <property type="entry name" value="2-HYDROXYACID DEHYDROGENASE YGL185C-RELATED"/>
    <property type="match status" value="1"/>
</dbReference>
<evidence type="ECO:0000259" key="5">
    <source>
        <dbReference type="Pfam" id="PF00389"/>
    </source>
</evidence>
<dbReference type="GO" id="GO:0030267">
    <property type="term" value="F:glyoxylate reductase (NADPH) activity"/>
    <property type="evidence" value="ECO:0007669"/>
    <property type="project" value="TreeGrafter"/>
</dbReference>
<dbReference type="GO" id="GO:0051287">
    <property type="term" value="F:NAD binding"/>
    <property type="evidence" value="ECO:0007669"/>
    <property type="project" value="InterPro"/>
</dbReference>
<dbReference type="OrthoDB" id="117809at2"/>
<evidence type="ECO:0000256" key="1">
    <source>
        <dbReference type="ARBA" id="ARBA00005854"/>
    </source>
</evidence>
<evidence type="ECO:0000313" key="7">
    <source>
        <dbReference type="EMBL" id="REE99842.1"/>
    </source>
</evidence>
<dbReference type="RefSeq" id="WP_116025075.1">
    <property type="nucleotide sequence ID" value="NZ_QTTT01000001.1"/>
</dbReference>
<dbReference type="Proteomes" id="UP000256661">
    <property type="component" value="Unassembled WGS sequence"/>
</dbReference>
<feature type="domain" description="D-isomer specific 2-hydroxyacid dehydrogenase catalytic" evidence="5">
    <location>
        <begin position="34"/>
        <end position="321"/>
    </location>
</feature>
<evidence type="ECO:0000256" key="2">
    <source>
        <dbReference type="ARBA" id="ARBA00023002"/>
    </source>
</evidence>
<accession>A0A3D9SV64</accession>
<dbReference type="InterPro" id="IPR006140">
    <property type="entry name" value="D-isomer_DH_NAD-bd"/>
</dbReference>
<dbReference type="InterPro" id="IPR050223">
    <property type="entry name" value="D-isomer_2-hydroxyacid_DH"/>
</dbReference>
<evidence type="ECO:0000259" key="6">
    <source>
        <dbReference type="Pfam" id="PF02826"/>
    </source>
</evidence>
<dbReference type="InterPro" id="IPR036291">
    <property type="entry name" value="NAD(P)-bd_dom_sf"/>
</dbReference>
<reference evidence="7 8" key="1">
    <citation type="submission" date="2018-08" db="EMBL/GenBank/DDBJ databases">
        <title>Sequencing the genomes of 1000 actinobacteria strains.</title>
        <authorList>
            <person name="Klenk H.-P."/>
        </authorList>
    </citation>
    <scope>NUCLEOTIDE SEQUENCE [LARGE SCALE GENOMIC DNA]</scope>
    <source>
        <strain evidence="7 8">DSM 43927</strain>
    </source>
</reference>
<proteinExistence type="inferred from homology"/>
<gene>
    <name evidence="7" type="ORF">DFJ69_5359</name>
</gene>
<organism evidence="7 8">
    <name type="scientific">Thermomonospora umbrina</name>
    <dbReference type="NCBI Taxonomy" id="111806"/>
    <lineage>
        <taxon>Bacteria</taxon>
        <taxon>Bacillati</taxon>
        <taxon>Actinomycetota</taxon>
        <taxon>Actinomycetes</taxon>
        <taxon>Streptosporangiales</taxon>
        <taxon>Thermomonosporaceae</taxon>
        <taxon>Thermomonospora</taxon>
    </lineage>
</organism>
<keyword evidence="8" id="KW-1185">Reference proteome</keyword>
<dbReference type="PROSITE" id="PS00671">
    <property type="entry name" value="D_2_HYDROXYACID_DH_3"/>
    <property type="match status" value="1"/>
</dbReference>
<keyword evidence="3" id="KW-0520">NAD</keyword>
<dbReference type="InterPro" id="IPR006139">
    <property type="entry name" value="D-isomer_2_OHA_DH_cat_dom"/>
</dbReference>
<dbReference type="AlphaFoldDB" id="A0A3D9SV64"/>
<dbReference type="Pfam" id="PF00389">
    <property type="entry name" value="2-Hacid_dh"/>
    <property type="match status" value="1"/>
</dbReference>
<comment type="similarity">
    <text evidence="1 4">Belongs to the D-isomer specific 2-hydroxyacid dehydrogenase family.</text>
</comment>
<dbReference type="GO" id="GO:0016618">
    <property type="term" value="F:hydroxypyruvate reductase [NAD(P)H] activity"/>
    <property type="evidence" value="ECO:0007669"/>
    <property type="project" value="TreeGrafter"/>
</dbReference>
<evidence type="ECO:0000313" key="8">
    <source>
        <dbReference type="Proteomes" id="UP000256661"/>
    </source>
</evidence>
<comment type="caution">
    <text evidence="7">The sequence shown here is derived from an EMBL/GenBank/DDBJ whole genome shotgun (WGS) entry which is preliminary data.</text>
</comment>
<dbReference type="Gene3D" id="3.40.50.720">
    <property type="entry name" value="NAD(P)-binding Rossmann-like Domain"/>
    <property type="match status" value="2"/>
</dbReference>
<evidence type="ECO:0000256" key="4">
    <source>
        <dbReference type="RuleBase" id="RU003719"/>
    </source>
</evidence>
<dbReference type="SUPFAM" id="SSF52283">
    <property type="entry name" value="Formate/glycerate dehydrogenase catalytic domain-like"/>
    <property type="match status" value="1"/>
</dbReference>
<protein>
    <submittedName>
        <fullName evidence="7">D-3-phosphoglycerate dehydrogenase</fullName>
    </submittedName>
</protein>
<dbReference type="GO" id="GO:0005829">
    <property type="term" value="C:cytosol"/>
    <property type="evidence" value="ECO:0007669"/>
    <property type="project" value="TreeGrafter"/>
</dbReference>
<dbReference type="Pfam" id="PF02826">
    <property type="entry name" value="2-Hacid_dh_C"/>
    <property type="match status" value="1"/>
</dbReference>
<sequence length="330" mass="33844">MASRTWRILALPPLDEGLLRGLVAPLGDAAELLLPATRDAAGLHAALADADLVIGDYTGLLAMDAAAVAAAPRLAFVQMPQVGVDGCDLAALTGAGVPVANTAGANTRAVAEWAVGAAFALCRHLAWADRRVRAGEWPQPELLMRGTREIHAQRVGILGHGAIGAETASLFAALGAPVSYWSRTPKPDAVAEYRPLDDLLSTSDVLVLALPLTPETAGLLDAARLALLPHGALLVNVARGGVVDEAALLAALDSGALGGAALDVFAEEPPPVASPLRAHDNVLLSPHVAGASGQAQLNIVQVVVDNITAAVRGEPVRNVVNGVDPLIRLR</sequence>
<dbReference type="InterPro" id="IPR029752">
    <property type="entry name" value="D-isomer_DH_CS1"/>
</dbReference>
<name>A0A3D9SV64_9ACTN</name>
<dbReference type="PANTHER" id="PTHR10996">
    <property type="entry name" value="2-HYDROXYACID DEHYDROGENASE-RELATED"/>
    <property type="match status" value="1"/>
</dbReference>
<feature type="domain" description="D-isomer specific 2-hydroxyacid dehydrogenase NAD-binding" evidence="6">
    <location>
        <begin position="116"/>
        <end position="289"/>
    </location>
</feature>
<keyword evidence="2 4" id="KW-0560">Oxidoreductase</keyword>
<dbReference type="EMBL" id="QTTT01000001">
    <property type="protein sequence ID" value="REE99842.1"/>
    <property type="molecule type" value="Genomic_DNA"/>
</dbReference>
<dbReference type="SUPFAM" id="SSF51735">
    <property type="entry name" value="NAD(P)-binding Rossmann-fold domains"/>
    <property type="match status" value="1"/>
</dbReference>
<evidence type="ECO:0000256" key="3">
    <source>
        <dbReference type="ARBA" id="ARBA00023027"/>
    </source>
</evidence>